<keyword evidence="3" id="KW-1185">Reference proteome</keyword>
<protein>
    <submittedName>
        <fullName evidence="1">Uncharacterized protein</fullName>
    </submittedName>
</protein>
<organism evidence="1 3">
    <name type="scientific">Brevundimonas goettingensis</name>
    <dbReference type="NCBI Taxonomy" id="2774190"/>
    <lineage>
        <taxon>Bacteria</taxon>
        <taxon>Pseudomonadati</taxon>
        <taxon>Pseudomonadota</taxon>
        <taxon>Alphaproteobacteria</taxon>
        <taxon>Caulobacterales</taxon>
        <taxon>Caulobacteraceae</taxon>
        <taxon>Brevundimonas</taxon>
    </lineage>
</organism>
<dbReference type="RefSeq" id="WP_207869622.1">
    <property type="nucleotide sequence ID" value="NZ_CP062222.1"/>
</dbReference>
<sequence>MFVVRLSGPSREDWKAFGKRDDAFQRFAQARRKIIDDELDDVRAVMFQVPGETDARQAVEKIKSGDPDVIMVEKSWITLSADEEAEIMKLIHDMTSEKTP</sequence>
<dbReference type="Proteomes" id="UP000663918">
    <property type="component" value="Chromosome"/>
</dbReference>
<name>A0A975GV03_9CAUL</name>
<reference evidence="1" key="1">
    <citation type="submission" date="2020-09" db="EMBL/GenBank/DDBJ databases">
        <title>Brevundimonas sp. LVF2 isolated from a puddle in Goettingen, Germany.</title>
        <authorList>
            <person name="Friedrich I."/>
            <person name="Klassen A."/>
            <person name="Hannes N."/>
            <person name="Schneider D."/>
            <person name="Hertel R."/>
            <person name="Daniel R."/>
        </authorList>
    </citation>
    <scope>NUCLEOTIDE SEQUENCE</scope>
    <source>
        <strain evidence="1">LVF2</strain>
    </source>
</reference>
<dbReference type="EMBL" id="CP062222">
    <property type="protein sequence ID" value="QTC90851.1"/>
    <property type="molecule type" value="Genomic_DNA"/>
</dbReference>
<proteinExistence type="predicted"/>
<gene>
    <name evidence="1" type="ORF">IFJ75_16735</name>
    <name evidence="2" type="ORF">IFJ75_16830</name>
</gene>
<dbReference type="KEGG" id="bgoe:IFJ75_16735"/>
<dbReference type="KEGG" id="bgoe:IFJ75_16830"/>
<dbReference type="AlphaFoldDB" id="A0A975GV03"/>
<accession>A0A975GV03</accession>
<evidence type="ECO:0000313" key="2">
    <source>
        <dbReference type="EMBL" id="QTC90869.1"/>
    </source>
</evidence>
<dbReference type="EMBL" id="CP062222">
    <property type="protein sequence ID" value="QTC90869.1"/>
    <property type="molecule type" value="Genomic_DNA"/>
</dbReference>
<evidence type="ECO:0000313" key="3">
    <source>
        <dbReference type="Proteomes" id="UP000663918"/>
    </source>
</evidence>
<evidence type="ECO:0000313" key="1">
    <source>
        <dbReference type="EMBL" id="QTC90851.1"/>
    </source>
</evidence>